<sequence>MKFVAIEPLGIKEESLREMAARALPKDAEIVLYRTRAADAEELIRRGRDADVIAAANQPLSAEVINGCENLKLLSIAFTGVDHIALDACRSKGITVCNSAGYSTAAVADLVFGMLISLERKLAECGEAVRAGKTREGLVGSELEGKRFGVVGTGEIGLRVARIAGAFGCEVLAYSRTEKDVPGIRYTGLPELLSVCDIVSLHVPLTGQTRGMIGEKELGLMKREAVLVNTARGPLVDGRALAQALREGRIGGAAVDVFDAEPPLSEDEPLLYAPRTVLAPHVGFATKEALYKRALIVTDNVRKWLAGTPQNVVQR</sequence>
<evidence type="ECO:0000256" key="2">
    <source>
        <dbReference type="ARBA" id="ARBA00023002"/>
    </source>
</evidence>
<dbReference type="Pfam" id="PF02826">
    <property type="entry name" value="2-Hacid_dh_C"/>
    <property type="match status" value="1"/>
</dbReference>
<dbReference type="Pfam" id="PF00389">
    <property type="entry name" value="2-Hacid_dh"/>
    <property type="match status" value="1"/>
</dbReference>
<keyword evidence="2 4" id="KW-0560">Oxidoreductase</keyword>
<dbReference type="InterPro" id="IPR050418">
    <property type="entry name" value="D-iso_2-hydroxyacid_DH_PdxB"/>
</dbReference>
<dbReference type="Proteomes" id="UP000606889">
    <property type="component" value="Unassembled WGS sequence"/>
</dbReference>
<name>A0ABR7EI70_9FIRM</name>
<dbReference type="PROSITE" id="PS00670">
    <property type="entry name" value="D_2_HYDROXYACID_DH_2"/>
    <property type="match status" value="1"/>
</dbReference>
<proteinExistence type="inferred from homology"/>
<evidence type="ECO:0000259" key="5">
    <source>
        <dbReference type="Pfam" id="PF00389"/>
    </source>
</evidence>
<dbReference type="PANTHER" id="PTHR43761:SF1">
    <property type="entry name" value="D-ISOMER SPECIFIC 2-HYDROXYACID DEHYDROGENASE CATALYTIC DOMAIN-CONTAINING PROTEIN-RELATED"/>
    <property type="match status" value="1"/>
</dbReference>
<dbReference type="InterPro" id="IPR029753">
    <property type="entry name" value="D-isomer_DH_CS"/>
</dbReference>
<dbReference type="Gene3D" id="3.40.50.720">
    <property type="entry name" value="NAD(P)-binding Rossmann-like Domain"/>
    <property type="match status" value="2"/>
</dbReference>
<evidence type="ECO:0000256" key="3">
    <source>
        <dbReference type="ARBA" id="ARBA00023027"/>
    </source>
</evidence>
<dbReference type="PANTHER" id="PTHR43761">
    <property type="entry name" value="D-ISOMER SPECIFIC 2-HYDROXYACID DEHYDROGENASE FAMILY PROTEIN (AFU_ORTHOLOGUE AFUA_1G13630)"/>
    <property type="match status" value="1"/>
</dbReference>
<dbReference type="EMBL" id="JACOON010000006">
    <property type="protein sequence ID" value="MBC5649071.1"/>
    <property type="molecule type" value="Genomic_DNA"/>
</dbReference>
<comment type="similarity">
    <text evidence="1 4">Belongs to the D-isomer specific 2-hydroxyacid dehydrogenase family.</text>
</comment>
<dbReference type="InterPro" id="IPR006139">
    <property type="entry name" value="D-isomer_2_OHA_DH_cat_dom"/>
</dbReference>
<feature type="domain" description="D-isomer specific 2-hydroxyacid dehydrogenase NAD-binding" evidence="6">
    <location>
        <begin position="112"/>
        <end position="283"/>
    </location>
</feature>
<keyword evidence="3" id="KW-0520">NAD</keyword>
<reference evidence="7 8" key="1">
    <citation type="submission" date="2020-08" db="EMBL/GenBank/DDBJ databases">
        <title>Genome public.</title>
        <authorList>
            <person name="Liu C."/>
            <person name="Sun Q."/>
        </authorList>
    </citation>
    <scope>NUCLEOTIDE SEQUENCE [LARGE SCALE GENOMIC DNA]</scope>
    <source>
        <strain evidence="7 8">NSJ-35</strain>
    </source>
</reference>
<keyword evidence="8" id="KW-1185">Reference proteome</keyword>
<evidence type="ECO:0000313" key="7">
    <source>
        <dbReference type="EMBL" id="MBC5649071.1"/>
    </source>
</evidence>
<evidence type="ECO:0000256" key="4">
    <source>
        <dbReference type="RuleBase" id="RU003719"/>
    </source>
</evidence>
<dbReference type="InterPro" id="IPR036291">
    <property type="entry name" value="NAD(P)-bd_dom_sf"/>
</dbReference>
<evidence type="ECO:0000259" key="6">
    <source>
        <dbReference type="Pfam" id="PF02826"/>
    </source>
</evidence>
<feature type="domain" description="D-isomer specific 2-hydroxyacid dehydrogenase catalytic" evidence="5">
    <location>
        <begin position="17"/>
        <end position="313"/>
    </location>
</feature>
<dbReference type="SUPFAM" id="SSF51735">
    <property type="entry name" value="NAD(P)-binding Rossmann-fold domains"/>
    <property type="match status" value="1"/>
</dbReference>
<accession>A0ABR7EI70</accession>
<evidence type="ECO:0000256" key="1">
    <source>
        <dbReference type="ARBA" id="ARBA00005854"/>
    </source>
</evidence>
<dbReference type="SUPFAM" id="SSF52283">
    <property type="entry name" value="Formate/glycerate dehydrogenase catalytic domain-like"/>
    <property type="match status" value="1"/>
</dbReference>
<gene>
    <name evidence="7" type="ORF">H8S18_12045</name>
</gene>
<comment type="caution">
    <text evidence="7">The sequence shown here is derived from an EMBL/GenBank/DDBJ whole genome shotgun (WGS) entry which is preliminary data.</text>
</comment>
<protein>
    <submittedName>
        <fullName evidence="7">Hydroxyacid dehydrogenase</fullName>
    </submittedName>
</protein>
<organism evidence="7 8">
    <name type="scientific">Christensenella tenuis</name>
    <dbReference type="NCBI Taxonomy" id="2763033"/>
    <lineage>
        <taxon>Bacteria</taxon>
        <taxon>Bacillati</taxon>
        <taxon>Bacillota</taxon>
        <taxon>Clostridia</taxon>
        <taxon>Christensenellales</taxon>
        <taxon>Christensenellaceae</taxon>
        <taxon>Christensenella</taxon>
    </lineage>
</organism>
<dbReference type="RefSeq" id="WP_186858514.1">
    <property type="nucleotide sequence ID" value="NZ_JACOON010000006.1"/>
</dbReference>
<evidence type="ECO:0000313" key="8">
    <source>
        <dbReference type="Proteomes" id="UP000606889"/>
    </source>
</evidence>
<dbReference type="InterPro" id="IPR006140">
    <property type="entry name" value="D-isomer_DH_NAD-bd"/>
</dbReference>